<feature type="compositionally biased region" description="Basic residues" evidence="2">
    <location>
        <begin position="1152"/>
        <end position="1162"/>
    </location>
</feature>
<feature type="region of interest" description="Disordered" evidence="2">
    <location>
        <begin position="214"/>
        <end position="236"/>
    </location>
</feature>
<feature type="region of interest" description="Disordered" evidence="2">
    <location>
        <begin position="1"/>
        <end position="21"/>
    </location>
</feature>
<protein>
    <recommendedName>
        <fullName evidence="3">EF-hand domain-containing protein</fullName>
    </recommendedName>
</protein>
<dbReference type="PANTHER" id="PTHR34894">
    <property type="entry name" value="SAM-DEPENDENT METHYLTRANSFERASE RSMI, CONSERVED SITE"/>
    <property type="match status" value="1"/>
</dbReference>
<feature type="compositionally biased region" description="Acidic residues" evidence="2">
    <location>
        <begin position="1605"/>
        <end position="1628"/>
    </location>
</feature>
<feature type="compositionally biased region" description="Basic and acidic residues" evidence="2">
    <location>
        <begin position="443"/>
        <end position="469"/>
    </location>
</feature>
<accession>A0A2R6WWI4</accession>
<dbReference type="OMA" id="AKHTITE"/>
<reference evidence="5" key="1">
    <citation type="journal article" date="2017" name="Cell">
        <title>Insights into land plant evolution garnered from the Marchantia polymorpha genome.</title>
        <authorList>
            <person name="Bowman J.L."/>
            <person name="Kohchi T."/>
            <person name="Yamato K.T."/>
            <person name="Jenkins J."/>
            <person name="Shu S."/>
            <person name="Ishizaki K."/>
            <person name="Yamaoka S."/>
            <person name="Nishihama R."/>
            <person name="Nakamura Y."/>
            <person name="Berger F."/>
            <person name="Adam C."/>
            <person name="Aki S.S."/>
            <person name="Althoff F."/>
            <person name="Araki T."/>
            <person name="Arteaga-Vazquez M.A."/>
            <person name="Balasubrmanian S."/>
            <person name="Barry K."/>
            <person name="Bauer D."/>
            <person name="Boehm C.R."/>
            <person name="Briginshaw L."/>
            <person name="Caballero-Perez J."/>
            <person name="Catarino B."/>
            <person name="Chen F."/>
            <person name="Chiyoda S."/>
            <person name="Chovatia M."/>
            <person name="Davies K.M."/>
            <person name="Delmans M."/>
            <person name="Demura T."/>
            <person name="Dierschke T."/>
            <person name="Dolan L."/>
            <person name="Dorantes-Acosta A.E."/>
            <person name="Eklund D.M."/>
            <person name="Florent S.N."/>
            <person name="Flores-Sandoval E."/>
            <person name="Fujiyama A."/>
            <person name="Fukuzawa H."/>
            <person name="Galik B."/>
            <person name="Grimanelli D."/>
            <person name="Grimwood J."/>
            <person name="Grossniklaus U."/>
            <person name="Hamada T."/>
            <person name="Haseloff J."/>
            <person name="Hetherington A.J."/>
            <person name="Higo A."/>
            <person name="Hirakawa Y."/>
            <person name="Hundley H.N."/>
            <person name="Ikeda Y."/>
            <person name="Inoue K."/>
            <person name="Inoue S.I."/>
            <person name="Ishida S."/>
            <person name="Jia Q."/>
            <person name="Kakita M."/>
            <person name="Kanazawa T."/>
            <person name="Kawai Y."/>
            <person name="Kawashima T."/>
            <person name="Kennedy M."/>
            <person name="Kinose K."/>
            <person name="Kinoshita T."/>
            <person name="Kohara Y."/>
            <person name="Koide E."/>
            <person name="Komatsu K."/>
            <person name="Kopischke S."/>
            <person name="Kubo M."/>
            <person name="Kyozuka J."/>
            <person name="Lagercrantz U."/>
            <person name="Lin S.S."/>
            <person name="Lindquist E."/>
            <person name="Lipzen A.M."/>
            <person name="Lu C.W."/>
            <person name="De Luna E."/>
            <person name="Martienssen R.A."/>
            <person name="Minamino N."/>
            <person name="Mizutani M."/>
            <person name="Mizutani M."/>
            <person name="Mochizuki N."/>
            <person name="Monte I."/>
            <person name="Mosher R."/>
            <person name="Nagasaki H."/>
            <person name="Nakagami H."/>
            <person name="Naramoto S."/>
            <person name="Nishitani K."/>
            <person name="Ohtani M."/>
            <person name="Okamoto T."/>
            <person name="Okumura M."/>
            <person name="Phillips J."/>
            <person name="Pollak B."/>
            <person name="Reinders A."/>
            <person name="Rovekamp M."/>
            <person name="Sano R."/>
            <person name="Sawa S."/>
            <person name="Schmid M.W."/>
            <person name="Shirakawa M."/>
            <person name="Solano R."/>
            <person name="Spunde A."/>
            <person name="Suetsugu N."/>
            <person name="Sugano S."/>
            <person name="Sugiyama A."/>
            <person name="Sun R."/>
            <person name="Suzuki Y."/>
            <person name="Takenaka M."/>
            <person name="Takezawa D."/>
            <person name="Tomogane H."/>
            <person name="Tsuzuki M."/>
            <person name="Ueda T."/>
            <person name="Umeda M."/>
            <person name="Ward J.M."/>
            <person name="Watanabe Y."/>
            <person name="Yazaki K."/>
            <person name="Yokoyama R."/>
            <person name="Yoshitake Y."/>
            <person name="Yotsui I."/>
            <person name="Zachgo S."/>
            <person name="Schmutz J."/>
        </authorList>
    </citation>
    <scope>NUCLEOTIDE SEQUENCE [LARGE SCALE GENOMIC DNA]</scope>
    <source>
        <strain evidence="5">Tak-1</strain>
    </source>
</reference>
<evidence type="ECO:0000259" key="3">
    <source>
        <dbReference type="PROSITE" id="PS50222"/>
    </source>
</evidence>
<dbReference type="PANTHER" id="PTHR34894:SF5">
    <property type="entry name" value="EF-HAND DOMAIN-CONTAINING PROTEIN"/>
    <property type="match status" value="1"/>
</dbReference>
<dbReference type="PROSITE" id="PS50222">
    <property type="entry name" value="EF_HAND_2"/>
    <property type="match status" value="1"/>
</dbReference>
<evidence type="ECO:0000256" key="1">
    <source>
        <dbReference type="ARBA" id="ARBA00022837"/>
    </source>
</evidence>
<feature type="compositionally biased region" description="Gly residues" evidence="2">
    <location>
        <begin position="846"/>
        <end position="856"/>
    </location>
</feature>
<evidence type="ECO:0000256" key="2">
    <source>
        <dbReference type="SAM" id="MobiDB-lite"/>
    </source>
</evidence>
<feature type="compositionally biased region" description="Gly residues" evidence="2">
    <location>
        <begin position="1099"/>
        <end position="1127"/>
    </location>
</feature>
<feature type="region of interest" description="Disordered" evidence="2">
    <location>
        <begin position="1603"/>
        <end position="1647"/>
    </location>
</feature>
<feature type="compositionally biased region" description="Basic and acidic residues" evidence="2">
    <location>
        <begin position="221"/>
        <end position="230"/>
    </location>
</feature>
<dbReference type="GO" id="GO:0005509">
    <property type="term" value="F:calcium ion binding"/>
    <property type="evidence" value="ECO:0007669"/>
    <property type="project" value="InterPro"/>
</dbReference>
<dbReference type="Gene3D" id="1.10.238.10">
    <property type="entry name" value="EF-hand"/>
    <property type="match status" value="1"/>
</dbReference>
<feature type="region of interest" description="Disordered" evidence="2">
    <location>
        <begin position="959"/>
        <end position="990"/>
    </location>
</feature>
<keyword evidence="5" id="KW-1185">Reference proteome</keyword>
<feature type="compositionally biased region" description="Low complexity" evidence="2">
    <location>
        <begin position="92"/>
        <end position="112"/>
    </location>
</feature>
<evidence type="ECO:0000313" key="5">
    <source>
        <dbReference type="Proteomes" id="UP000244005"/>
    </source>
</evidence>
<keyword evidence="1" id="KW-0106">Calcium</keyword>
<feature type="region of interest" description="Disordered" evidence="2">
    <location>
        <begin position="1081"/>
        <end position="1201"/>
    </location>
</feature>
<dbReference type="InterPro" id="IPR002048">
    <property type="entry name" value="EF_hand_dom"/>
</dbReference>
<dbReference type="InterPro" id="IPR011992">
    <property type="entry name" value="EF-hand-dom_pair"/>
</dbReference>
<dbReference type="SUPFAM" id="SSF47473">
    <property type="entry name" value="EF-hand"/>
    <property type="match status" value="1"/>
</dbReference>
<gene>
    <name evidence="4" type="ORF">MARPO_0052s0017</name>
</gene>
<name>A0A2R6WWI4_MARPO</name>
<feature type="compositionally biased region" description="Pro residues" evidence="2">
    <location>
        <begin position="170"/>
        <end position="179"/>
    </location>
</feature>
<dbReference type="Gramene" id="Mp6g01870.1">
    <property type="protein sequence ID" value="Mp6g01870.1.cds"/>
    <property type="gene ID" value="Mp6g01870"/>
</dbReference>
<feature type="compositionally biased region" description="Basic and acidic residues" evidence="2">
    <location>
        <begin position="974"/>
        <end position="987"/>
    </location>
</feature>
<feature type="region of interest" description="Disordered" evidence="2">
    <location>
        <begin position="55"/>
        <end position="182"/>
    </location>
</feature>
<feature type="compositionally biased region" description="Low complexity" evidence="2">
    <location>
        <begin position="153"/>
        <end position="164"/>
    </location>
</feature>
<feature type="compositionally biased region" description="Polar residues" evidence="2">
    <location>
        <begin position="470"/>
        <end position="485"/>
    </location>
</feature>
<feature type="compositionally biased region" description="Polar residues" evidence="2">
    <location>
        <begin position="65"/>
        <end position="87"/>
    </location>
</feature>
<feature type="region of interest" description="Disordered" evidence="2">
    <location>
        <begin position="785"/>
        <end position="856"/>
    </location>
</feature>
<feature type="compositionally biased region" description="Gly residues" evidence="2">
    <location>
        <begin position="810"/>
        <end position="838"/>
    </location>
</feature>
<feature type="compositionally biased region" description="Acidic residues" evidence="2">
    <location>
        <begin position="1132"/>
        <end position="1147"/>
    </location>
</feature>
<proteinExistence type="predicted"/>
<organism evidence="4 5">
    <name type="scientific">Marchantia polymorpha</name>
    <name type="common">Common liverwort</name>
    <name type="synonym">Marchantia aquatica</name>
    <dbReference type="NCBI Taxonomy" id="3197"/>
    <lineage>
        <taxon>Eukaryota</taxon>
        <taxon>Viridiplantae</taxon>
        <taxon>Streptophyta</taxon>
        <taxon>Embryophyta</taxon>
        <taxon>Marchantiophyta</taxon>
        <taxon>Marchantiopsida</taxon>
        <taxon>Marchantiidae</taxon>
        <taxon>Marchantiales</taxon>
        <taxon>Marchantiaceae</taxon>
        <taxon>Marchantia</taxon>
    </lineage>
</organism>
<feature type="region of interest" description="Disordered" evidence="2">
    <location>
        <begin position="416"/>
        <end position="499"/>
    </location>
</feature>
<dbReference type="PROSITE" id="PS00018">
    <property type="entry name" value="EF_HAND_1"/>
    <property type="match status" value="1"/>
</dbReference>
<dbReference type="OrthoDB" id="1937903at2759"/>
<dbReference type="Proteomes" id="UP000244005">
    <property type="component" value="Unassembled WGS sequence"/>
</dbReference>
<sequence>MKEPELVIRGSSSRGASPETVLSEHQALGAAVVKAQKVRDSRKLSWVGYEDLIKSRPGEDFGRSLSVSPNGASRRSSRLASPDTSRAPSRGPSPVESAAAGAAGPPSSQQPRRPSPVDIRASFLQDPPDLYSFPKSKTHVRFSASLPNLPIESSPTRRGSPGSPELQVGPVPPSSPGLPSPKLQRPSLVGLLTEHDRNSIFGAPQQEPEAGIKITSTPRVPGDEAWREGNDADPPPVQERLEKQGLLFNVPDYLASLRGYSRDGDGGHPVLGPRPSNVAGVPVMASHRRSTFVRAVEAVTSLGATVLAPSTERRTSKYVTTAARKNSTVIVPVNAKQWLLQSLRMQDWELRELFDQMEMIPQLAADHVREVRAEWESLEARSLKVPPEADMLLKDQQLLESTKNLLRRFIAVVSTDEGVQETQKLPPQGTPDLSMGTTTSEQGDGHMQDSMDKDDTEASREQIRKERDSFVSSASPWQNRGSLSPVQMPPRERSGSVLGRPVCPACGRMDTSAPNTIIRGRVLPRESVYQERAPSIPHQNLPSFIPFEDYVVKQSVVKPTGKSDQFKTTYSPLDKRWYTVLFPALQPGKREDVTLLSEWLMHASQKNGVEDADGHFSNVETAFVLHCIAFLEIVRQVRIHCEERGDMILHVWRQLLRIFNQTMIRAEPKVIAMEEEINKLKEVNKKDAAEIKKLTASFEKTTKSLHDVEEKLKIKIVEVTKMKRCRLCVAGNMTPRSRETYIRKSMLKRYSQLAGVQAAGLLGADGKDKTRAELFQDALVESDQESARGAKIGKDGKPLAGTDQQIPTDGTGGAGVADGEGFAGSGSAGVGGAAGSGAGSQTTESGVGGAAGSGGGSQIIETGKYKSTTVITFLRAALLKRSQRPTLDEAAKKTVEDDMAALGLSLVQASVDKEEKETQTDEVTIKEPSEFASVLKRSFSCPARMFWVEELISDEQRERHRSWMEEQGLVPPESSEKVQADEEKSGEGDDDEVEIVVADRAIRQPEGEEASALAAGEGGMKGEKRSFGQVHKAMKKQVNKLATETLDALGALGEEITQLAGGSGADVAFRMAALISKWKKVAKATGPGLPRSPRDGGSDDAGGEGGAGGFGAGWGLGGGGGGGGESGASGDTSEDFEWEDFDEEGEDGDGRGRRKRRGRGAGRKTSSTGVGEDGSTGAGRTRRSLLGLDRDTGGKSKRLPGKSTTAAAFELGKLVPLGFAKMMNINTPPKVVKFFNERQLTKLITSVYVAKIDADAIDDVSDNERQSSCEFVYDFMLNLYGLKRLAESAVWGLFKKIKYLQQQKKIDKAHKARMFNRFCGMDDNKFYSERDLYLYLKVLAKGMSKAGLFYPSELDDGISYVNCVWAETLAEEPTLVEYLGSQAAATDFINQFVATHAVADKVSLEVKKITKSQNVKRIDFDELMEAILEKGSIQSQVVMVPRKNKTKEKPKAPLTAEKRQALENLFTAGDANQDGVLTFTEFREILSSADASISQQAALRIFRETLLLEPEGGDKISPLAFATVAHDHNIAAPPSVIYNLLKKTYLQIQGDVNENKVKDEASKKESDELRMKLATLIDEAKEGKTDEAVQTFKTYVLKFCGADQGEAEAEAEEEPPEEETDDEEDEPEHQEQHEISILEGEETDDAE</sequence>
<dbReference type="EMBL" id="KZ772724">
    <property type="protein sequence ID" value="PTQ38214.1"/>
    <property type="molecule type" value="Genomic_DNA"/>
</dbReference>
<feature type="domain" description="EF-hand" evidence="3">
    <location>
        <begin position="1457"/>
        <end position="1492"/>
    </location>
</feature>
<evidence type="ECO:0000313" key="4">
    <source>
        <dbReference type="EMBL" id="PTQ38214.1"/>
    </source>
</evidence>
<dbReference type="InterPro" id="IPR018247">
    <property type="entry name" value="EF_Hand_1_Ca_BS"/>
</dbReference>
<feature type="compositionally biased region" description="Basic and acidic residues" evidence="2">
    <location>
        <begin position="785"/>
        <end position="797"/>
    </location>
</feature>